<dbReference type="Proteomes" id="UP000242222">
    <property type="component" value="Unassembled WGS sequence"/>
</dbReference>
<dbReference type="RefSeq" id="WP_092879943.1">
    <property type="nucleotide sequence ID" value="NZ_FOVC01000016.1"/>
</dbReference>
<organism evidence="1 2">
    <name type="scientific">Izhakiella capsodis</name>
    <dbReference type="NCBI Taxonomy" id="1367852"/>
    <lineage>
        <taxon>Bacteria</taxon>
        <taxon>Pseudomonadati</taxon>
        <taxon>Pseudomonadota</taxon>
        <taxon>Gammaproteobacteria</taxon>
        <taxon>Enterobacterales</taxon>
        <taxon>Erwiniaceae</taxon>
        <taxon>Izhakiella</taxon>
    </lineage>
</organism>
<evidence type="ECO:0000313" key="1">
    <source>
        <dbReference type="EMBL" id="SFN72569.1"/>
    </source>
</evidence>
<proteinExistence type="predicted"/>
<gene>
    <name evidence="1" type="ORF">SAMN05216516_11620</name>
</gene>
<sequence length="144" mass="16043">MITFHLGVIDIPYEDENTTTGDVAGYLESKYRIMQTFFDRHKNDIADLITKDMAAGLENLLAGASANRDPLAESMSHIHNLFVAFLDNEEMNGLPGVPTRRALLGISKRFKHKKGNPRPSFIDTGTYQASMRAWVSGVLNAFPE</sequence>
<dbReference type="OrthoDB" id="6636821at2"/>
<dbReference type="STRING" id="1367852.SAMN05216516_11620"/>
<dbReference type="AlphaFoldDB" id="A0A1I5BDE4"/>
<reference evidence="2" key="1">
    <citation type="submission" date="2016-10" db="EMBL/GenBank/DDBJ databases">
        <authorList>
            <person name="Varghese N."/>
            <person name="Submissions S."/>
        </authorList>
    </citation>
    <scope>NUCLEOTIDE SEQUENCE [LARGE SCALE GENOMIC DNA]</scope>
    <source>
        <strain evidence="2">N6PO6</strain>
    </source>
</reference>
<protein>
    <submittedName>
        <fullName evidence="1">Uncharacterized protein</fullName>
    </submittedName>
</protein>
<keyword evidence="2" id="KW-1185">Reference proteome</keyword>
<evidence type="ECO:0000313" key="2">
    <source>
        <dbReference type="Proteomes" id="UP000242222"/>
    </source>
</evidence>
<dbReference type="EMBL" id="FOVC01000016">
    <property type="protein sequence ID" value="SFN72569.1"/>
    <property type="molecule type" value="Genomic_DNA"/>
</dbReference>
<name>A0A1I5BDE4_9GAMM</name>
<accession>A0A1I5BDE4</accession>